<organism evidence="5 6">
    <name type="scientific">Paracoccus siganidrum</name>
    <dbReference type="NCBI Taxonomy" id="1276757"/>
    <lineage>
        <taxon>Bacteria</taxon>
        <taxon>Pseudomonadati</taxon>
        <taxon>Pseudomonadota</taxon>
        <taxon>Alphaproteobacteria</taxon>
        <taxon>Rhodobacterales</taxon>
        <taxon>Paracoccaceae</taxon>
        <taxon>Paracoccus</taxon>
    </lineage>
</organism>
<keyword evidence="6" id="KW-1185">Reference proteome</keyword>
<dbReference type="InterPro" id="IPR006913">
    <property type="entry name" value="CENP-V/GFA"/>
</dbReference>
<protein>
    <submittedName>
        <fullName evidence="5">GFA family protein</fullName>
    </submittedName>
</protein>
<evidence type="ECO:0000256" key="3">
    <source>
        <dbReference type="ARBA" id="ARBA00022833"/>
    </source>
</evidence>
<gene>
    <name evidence="5" type="ORF">D3P05_22980</name>
</gene>
<dbReference type="RefSeq" id="WP_119901063.1">
    <property type="nucleotide sequence ID" value="NZ_QNRC01000005.1"/>
</dbReference>
<proteinExistence type="inferred from homology"/>
<evidence type="ECO:0000313" key="6">
    <source>
        <dbReference type="Proteomes" id="UP000283587"/>
    </source>
</evidence>
<dbReference type="PANTHER" id="PTHR28620">
    <property type="entry name" value="CENTROMERE PROTEIN V"/>
    <property type="match status" value="1"/>
</dbReference>
<keyword evidence="3" id="KW-0862">Zinc</keyword>
<dbReference type="Pfam" id="PF04828">
    <property type="entry name" value="GFA"/>
    <property type="match status" value="1"/>
</dbReference>
<dbReference type="Proteomes" id="UP000283587">
    <property type="component" value="Unassembled WGS sequence"/>
</dbReference>
<dbReference type="PANTHER" id="PTHR28620:SF1">
    <property type="entry name" value="CENP-V_GFA DOMAIN-CONTAINING PROTEIN"/>
    <property type="match status" value="1"/>
</dbReference>
<comment type="similarity">
    <text evidence="1">Belongs to the Gfa family.</text>
</comment>
<evidence type="ECO:0000256" key="1">
    <source>
        <dbReference type="ARBA" id="ARBA00005495"/>
    </source>
</evidence>
<name>A0A418ZT80_9RHOB</name>
<reference evidence="6" key="1">
    <citation type="submission" date="2018-09" db="EMBL/GenBank/DDBJ databases">
        <title>Paracoccus onubensis nov. sp. a moderate halophilic bacterium isolated from Gruta de las Maravillas (Aracena, Spain).</title>
        <authorList>
            <person name="Jurado V."/>
            <person name="Gutierrez-Patricio S."/>
            <person name="Gonzalez-Pimentel J.L."/>
            <person name="Miller A.Z."/>
            <person name="Laiz L."/>
            <person name="Saiz-Jimenez C."/>
        </authorList>
    </citation>
    <scope>NUCLEOTIDE SEQUENCE [LARGE SCALE GENOMIC DNA]</scope>
    <source>
        <strain evidence="6">DSM 26381</strain>
    </source>
</reference>
<dbReference type="EMBL" id="QZEW01000178">
    <property type="protein sequence ID" value="RJL00124.1"/>
    <property type="molecule type" value="Genomic_DNA"/>
</dbReference>
<accession>A0A418ZT80</accession>
<dbReference type="GO" id="GO:0016846">
    <property type="term" value="F:carbon-sulfur lyase activity"/>
    <property type="evidence" value="ECO:0007669"/>
    <property type="project" value="InterPro"/>
</dbReference>
<dbReference type="OrthoDB" id="9807246at2"/>
<dbReference type="AlphaFoldDB" id="A0A418ZT80"/>
<feature type="domain" description="CENP-V/GFA" evidence="4">
    <location>
        <begin position="4"/>
        <end position="129"/>
    </location>
</feature>
<dbReference type="SUPFAM" id="SSF51316">
    <property type="entry name" value="Mss4-like"/>
    <property type="match status" value="1"/>
</dbReference>
<dbReference type="InterPro" id="IPR052355">
    <property type="entry name" value="CENP-V-like"/>
</dbReference>
<dbReference type="Gene3D" id="2.170.150.70">
    <property type="match status" value="1"/>
</dbReference>
<evidence type="ECO:0000313" key="5">
    <source>
        <dbReference type="EMBL" id="RJL00124.1"/>
    </source>
</evidence>
<sequence>MKTYHGSCFCGAVGFEADGDLAEGTMRCNCSFCRKMRYWEMRLPDPDGFRLTRGDAYLAETPRAQDDGIDMHHWFCVRCGTRLWTQGDIAEMGGRFLQVCVSALDDAGQDELVAAPVWWADGAHDNWWNPAPEIRHL</sequence>
<comment type="caution">
    <text evidence="5">The sequence shown here is derived from an EMBL/GenBank/DDBJ whole genome shotgun (WGS) entry which is preliminary data.</text>
</comment>
<evidence type="ECO:0000259" key="4">
    <source>
        <dbReference type="PROSITE" id="PS51891"/>
    </source>
</evidence>
<dbReference type="InterPro" id="IPR011057">
    <property type="entry name" value="Mss4-like_sf"/>
</dbReference>
<evidence type="ECO:0000256" key="2">
    <source>
        <dbReference type="ARBA" id="ARBA00022723"/>
    </source>
</evidence>
<dbReference type="PROSITE" id="PS51891">
    <property type="entry name" value="CENP_V_GFA"/>
    <property type="match status" value="1"/>
</dbReference>
<dbReference type="GO" id="GO:0046872">
    <property type="term" value="F:metal ion binding"/>
    <property type="evidence" value="ECO:0007669"/>
    <property type="project" value="UniProtKB-KW"/>
</dbReference>
<keyword evidence="2" id="KW-0479">Metal-binding</keyword>